<dbReference type="EMBL" id="BTSX01000002">
    <property type="protein sequence ID" value="GMS83527.1"/>
    <property type="molecule type" value="Genomic_DNA"/>
</dbReference>
<gene>
    <name evidence="1" type="ORF">PENTCL1PPCAC_5702</name>
</gene>
<name>A0AAV5SLE4_9BILA</name>
<organism evidence="1 2">
    <name type="scientific">Pristionchus entomophagus</name>
    <dbReference type="NCBI Taxonomy" id="358040"/>
    <lineage>
        <taxon>Eukaryota</taxon>
        <taxon>Metazoa</taxon>
        <taxon>Ecdysozoa</taxon>
        <taxon>Nematoda</taxon>
        <taxon>Chromadorea</taxon>
        <taxon>Rhabditida</taxon>
        <taxon>Rhabditina</taxon>
        <taxon>Diplogasteromorpha</taxon>
        <taxon>Diplogasteroidea</taxon>
        <taxon>Neodiplogasteridae</taxon>
        <taxon>Pristionchus</taxon>
    </lineage>
</organism>
<keyword evidence="2" id="KW-1185">Reference proteome</keyword>
<reference evidence="1" key="1">
    <citation type="submission" date="2023-10" db="EMBL/GenBank/DDBJ databases">
        <title>Genome assembly of Pristionchus species.</title>
        <authorList>
            <person name="Yoshida K."/>
            <person name="Sommer R.J."/>
        </authorList>
    </citation>
    <scope>NUCLEOTIDE SEQUENCE</scope>
    <source>
        <strain evidence="1">RS0144</strain>
    </source>
</reference>
<feature type="non-terminal residue" evidence="1">
    <location>
        <position position="1"/>
    </location>
</feature>
<evidence type="ECO:0000313" key="1">
    <source>
        <dbReference type="EMBL" id="GMS83527.1"/>
    </source>
</evidence>
<accession>A0AAV5SLE4</accession>
<dbReference type="AlphaFoldDB" id="A0AAV5SLE4"/>
<sequence length="114" mass="13223">GEWRARSRRHKDITSLKYKAMEYAIQFYRRGEELDVRNVSIFCPPFFISSTAFGFYIENNFAVDANTVVVVDLISGSCYLQDIVPAPSFPQLASHRNQFQCEERQKGNRDPPLR</sequence>
<comment type="caution">
    <text evidence="1">The sequence shown here is derived from an EMBL/GenBank/DDBJ whole genome shotgun (WGS) entry which is preliminary data.</text>
</comment>
<protein>
    <submittedName>
        <fullName evidence="1">Uncharacterized protein</fullName>
    </submittedName>
</protein>
<evidence type="ECO:0000313" key="2">
    <source>
        <dbReference type="Proteomes" id="UP001432027"/>
    </source>
</evidence>
<dbReference type="Proteomes" id="UP001432027">
    <property type="component" value="Unassembled WGS sequence"/>
</dbReference>
<proteinExistence type="predicted"/>